<dbReference type="SUPFAM" id="SSF159594">
    <property type="entry name" value="XCC0632-like"/>
    <property type="match status" value="1"/>
</dbReference>
<dbReference type="InterPro" id="IPR005586">
    <property type="entry name" value="ABC_trans_aux"/>
</dbReference>
<dbReference type="Pfam" id="PF03886">
    <property type="entry name" value="ABC_trans_aux"/>
    <property type="match status" value="1"/>
</dbReference>
<dbReference type="PROSITE" id="PS51257">
    <property type="entry name" value="PROKAR_LIPOPROTEIN"/>
    <property type="match status" value="1"/>
</dbReference>
<proteinExistence type="predicted"/>
<name>A0A6A7XZK6_9HYPH</name>
<organism evidence="3 4">
    <name type="scientific">Segnochrobactrum spirostomi</name>
    <dbReference type="NCBI Taxonomy" id="2608987"/>
    <lineage>
        <taxon>Bacteria</taxon>
        <taxon>Pseudomonadati</taxon>
        <taxon>Pseudomonadota</taxon>
        <taxon>Alphaproteobacteria</taxon>
        <taxon>Hyphomicrobiales</taxon>
        <taxon>Segnochrobactraceae</taxon>
        <taxon>Segnochrobactrum</taxon>
    </lineage>
</organism>
<feature type="chain" id="PRO_5025630496" evidence="1">
    <location>
        <begin position="26"/>
        <end position="189"/>
    </location>
</feature>
<dbReference type="Gene3D" id="3.40.50.10610">
    <property type="entry name" value="ABC-type transport auxiliary lipoprotein component"/>
    <property type="match status" value="1"/>
</dbReference>
<reference evidence="3 4" key="1">
    <citation type="submission" date="2019-09" db="EMBL/GenBank/DDBJ databases">
        <title>Segnochrobactrum spirostomi gen. nov., sp. nov., isolated from the ciliate Spirostomum cf. yagiui and description of a novel family, Segnochrobactraceae fam. nov. within the order Rhizobiales of the class Alphaproteobacteria.</title>
        <authorList>
            <person name="Akter S."/>
            <person name="Shazib S.U.A."/>
            <person name="Shin M.K."/>
        </authorList>
    </citation>
    <scope>NUCLEOTIDE SEQUENCE [LARGE SCALE GENOMIC DNA]</scope>
    <source>
        <strain evidence="3 4">Sp-1</strain>
    </source>
</reference>
<keyword evidence="4" id="KW-1185">Reference proteome</keyword>
<evidence type="ECO:0000259" key="2">
    <source>
        <dbReference type="Pfam" id="PF03886"/>
    </source>
</evidence>
<protein>
    <submittedName>
        <fullName evidence="3">Membrane integrity-associated transporter subunit PqiC</fullName>
    </submittedName>
</protein>
<evidence type="ECO:0000313" key="4">
    <source>
        <dbReference type="Proteomes" id="UP000332515"/>
    </source>
</evidence>
<dbReference type="Proteomes" id="UP000332515">
    <property type="component" value="Unassembled WGS sequence"/>
</dbReference>
<keyword evidence="1" id="KW-0732">Signal</keyword>
<feature type="domain" description="ABC-type transport auxiliary lipoprotein component" evidence="2">
    <location>
        <begin position="30"/>
        <end position="185"/>
    </location>
</feature>
<gene>
    <name evidence="3" type="ORF">F0357_03370</name>
</gene>
<comment type="caution">
    <text evidence="3">The sequence shown here is derived from an EMBL/GenBank/DDBJ whole genome shotgun (WGS) entry which is preliminary data.</text>
</comment>
<dbReference type="EMBL" id="VWNA01000001">
    <property type="protein sequence ID" value="MQT11728.1"/>
    <property type="molecule type" value="Genomic_DNA"/>
</dbReference>
<evidence type="ECO:0000256" key="1">
    <source>
        <dbReference type="SAM" id="SignalP"/>
    </source>
</evidence>
<dbReference type="RefSeq" id="WP_153478742.1">
    <property type="nucleotide sequence ID" value="NZ_VWNA01000001.1"/>
</dbReference>
<sequence>MPPRFRAPLLIAGSLALALAGCASPDPKLYTLSQVAGPVQTKAPTRIEVRSVSIARYLDRPQVVRSTSNNQIAIGGNERWGDPLGSMVSRIVAENLGQRLPKAVVFNGDSALSVTPNALVEIDIQRMDLDHSGSVVLAAQIAVSRGNGTPAVKTVRYEVRPASTDTKDLVRAMSTALGQLSDAIVQMLG</sequence>
<dbReference type="AlphaFoldDB" id="A0A6A7XZK6"/>
<feature type="signal peptide" evidence="1">
    <location>
        <begin position="1"/>
        <end position="25"/>
    </location>
</feature>
<accession>A0A6A7XZK6</accession>
<evidence type="ECO:0000313" key="3">
    <source>
        <dbReference type="EMBL" id="MQT11728.1"/>
    </source>
</evidence>